<dbReference type="AlphaFoldDB" id="A0A8K0VV78"/>
<feature type="region of interest" description="Disordered" evidence="1">
    <location>
        <begin position="416"/>
        <end position="575"/>
    </location>
</feature>
<name>A0A8K0VV78_9PLEO</name>
<keyword evidence="2" id="KW-0812">Transmembrane</keyword>
<feature type="compositionally biased region" description="Low complexity" evidence="1">
    <location>
        <begin position="870"/>
        <end position="889"/>
    </location>
</feature>
<keyword evidence="2" id="KW-1133">Transmembrane helix</keyword>
<feature type="region of interest" description="Disordered" evidence="1">
    <location>
        <begin position="870"/>
        <end position="904"/>
    </location>
</feature>
<feature type="region of interest" description="Disordered" evidence="1">
    <location>
        <begin position="1032"/>
        <end position="1155"/>
    </location>
</feature>
<keyword evidence="4" id="KW-1185">Reference proteome</keyword>
<feature type="compositionally biased region" description="Polar residues" evidence="1">
    <location>
        <begin position="558"/>
        <end position="575"/>
    </location>
</feature>
<evidence type="ECO:0000313" key="3">
    <source>
        <dbReference type="EMBL" id="KAH7079725.1"/>
    </source>
</evidence>
<feature type="transmembrane region" description="Helical" evidence="2">
    <location>
        <begin position="12"/>
        <end position="41"/>
    </location>
</feature>
<sequence>MSRQNVRAEPGAPLSTTAIAAIASGIGIIVLCLIALVILLIRAVRNHKQLLADLEERGVNMTRTRGEADDSVARPRAVLRRNTILPFNTKSGWDTLTSVDTLKSTEAPNAVGHYVPPKPTETVTRASRLSWPFHARRVSGHKIPMNTMKGTRLSTVIEDPKPSALVPVLSNSHLNASRPSLIASSTHGSRPSSSQSLLRHHPAFRSPALETGLPSNGAGPASNPYFRSHANNRLQRARSFAAIPSGPALRPQMRARSTSLCSQASGAAPDVILPPLPLDIARIKSDARRRSQIRQVPSKQSMESVRSADSAILSSRLSPIITQATKKRTQKITKPRARGSTIGGARPFRDTLDLREKVLGSRQTANGFTPRTSLASLDSEDPYIDRKSVISEESSSQSVGVVDRAHSITLNKVSSPAASPLRVRNNTTPKRKLKTQVSHEGSPERQYYGTAASRALTGSVRSPKRQHSQTSSRSSGGNPFQWDPAPFSSTGKPSALKGSPSARQGHRRKNSVRISLVPTFHGPPNDRSSPAPPATNKDDTVDGAATAKPASGLGIEVSSANGNPTPPTSATFSPDLKFSTTSLRASLTPTSPTLPLVNYDQSFVVFPTDHVLPELSAQESKRLSNGSIFSLSNFPATPSVIEPVDLDMNQQLTYPSTQTYEYGDDFNLPDTPFLSQQPFRPETPEENKSPSTNSLIDIDAYDPERPSMVFQTPPQNVSSRAWQSAFAPIPEESSVASQKTLDLQQTRYDDSPAVSPKTISPPRFNLEDRSAYNLPVYATAIPEEVLDTIDPSILSKDAFSMLNSSFSHGNGSITRSAHSSRSNLTIEIPESPGSAQLMSEPLLHANFPSSPPRGPSTESPVLGHIFSEASSMYSSPSPSPTSSPIQLPSPVMPCSPRPSHTELPNQSLSINFAEMPKLAPSPRGPRGSPPKPLRTSIAALRRMNSDAADAKKEKAGRGERRYLRLGREDSVQLPGDESWLDEIEDDDSIELDEAEGRRLVGNVLDEEWDEGCTVLDLDESTVLSPNTITPDTEFNTFTSAGATKRGSSIWEDGEKFWSSPPTSSTGNIPGSPNKPKDRYQPLASSPLASPALSMPIPSTPPYKVGKKRDFQVAKDSAVQLSPTENHSRDYESKKRRESTVDSRRASASGNRYRKRSVLGAATPNVRIQITSPNGRVTMGTSGSLYDAQGFLRG</sequence>
<evidence type="ECO:0000313" key="4">
    <source>
        <dbReference type="Proteomes" id="UP000813461"/>
    </source>
</evidence>
<evidence type="ECO:0000256" key="1">
    <source>
        <dbReference type="SAM" id="MobiDB-lite"/>
    </source>
</evidence>
<dbReference type="OrthoDB" id="3546893at2759"/>
<comment type="caution">
    <text evidence="3">The sequence shown here is derived from an EMBL/GenBank/DDBJ whole genome shotgun (WGS) entry which is preliminary data.</text>
</comment>
<evidence type="ECO:0000256" key="2">
    <source>
        <dbReference type="SAM" id="Phobius"/>
    </source>
</evidence>
<feature type="region of interest" description="Disordered" evidence="1">
    <location>
        <begin position="207"/>
        <end position="227"/>
    </location>
</feature>
<feature type="compositionally biased region" description="Polar residues" evidence="1">
    <location>
        <begin position="1032"/>
        <end position="1041"/>
    </location>
</feature>
<dbReference type="Proteomes" id="UP000813461">
    <property type="component" value="Unassembled WGS sequence"/>
</dbReference>
<feature type="compositionally biased region" description="Low complexity" evidence="1">
    <location>
        <begin position="1081"/>
        <end position="1096"/>
    </location>
</feature>
<organism evidence="3 4">
    <name type="scientific">Paraphoma chrysanthemicola</name>
    <dbReference type="NCBI Taxonomy" id="798071"/>
    <lineage>
        <taxon>Eukaryota</taxon>
        <taxon>Fungi</taxon>
        <taxon>Dikarya</taxon>
        <taxon>Ascomycota</taxon>
        <taxon>Pezizomycotina</taxon>
        <taxon>Dothideomycetes</taxon>
        <taxon>Pleosporomycetidae</taxon>
        <taxon>Pleosporales</taxon>
        <taxon>Pleosporineae</taxon>
        <taxon>Phaeosphaeriaceae</taxon>
        <taxon>Paraphoma</taxon>
    </lineage>
</organism>
<feature type="region of interest" description="Disordered" evidence="1">
    <location>
        <begin position="666"/>
        <end position="697"/>
    </location>
</feature>
<keyword evidence="2" id="KW-0472">Membrane</keyword>
<dbReference type="EMBL" id="JAGMVJ010000016">
    <property type="protein sequence ID" value="KAH7079725.1"/>
    <property type="molecule type" value="Genomic_DNA"/>
</dbReference>
<gene>
    <name evidence="3" type="ORF">FB567DRAFT_607113</name>
</gene>
<feature type="compositionally biased region" description="Polar residues" evidence="1">
    <location>
        <begin position="468"/>
        <end position="478"/>
    </location>
</feature>
<feature type="compositionally biased region" description="Basic and acidic residues" evidence="1">
    <location>
        <begin position="1125"/>
        <end position="1144"/>
    </location>
</feature>
<accession>A0A8K0VV78</accession>
<feature type="compositionally biased region" description="Polar residues" evidence="1">
    <location>
        <begin position="1059"/>
        <end position="1070"/>
    </location>
</feature>
<reference evidence="3" key="1">
    <citation type="journal article" date="2021" name="Nat. Commun.">
        <title>Genetic determinants of endophytism in the Arabidopsis root mycobiome.</title>
        <authorList>
            <person name="Mesny F."/>
            <person name="Miyauchi S."/>
            <person name="Thiergart T."/>
            <person name="Pickel B."/>
            <person name="Atanasova L."/>
            <person name="Karlsson M."/>
            <person name="Huettel B."/>
            <person name="Barry K.W."/>
            <person name="Haridas S."/>
            <person name="Chen C."/>
            <person name="Bauer D."/>
            <person name="Andreopoulos W."/>
            <person name="Pangilinan J."/>
            <person name="LaButti K."/>
            <person name="Riley R."/>
            <person name="Lipzen A."/>
            <person name="Clum A."/>
            <person name="Drula E."/>
            <person name="Henrissat B."/>
            <person name="Kohler A."/>
            <person name="Grigoriev I.V."/>
            <person name="Martin F.M."/>
            <person name="Hacquard S."/>
        </authorList>
    </citation>
    <scope>NUCLEOTIDE SEQUENCE</scope>
    <source>
        <strain evidence="3">MPI-SDFR-AT-0120</strain>
    </source>
</reference>
<proteinExistence type="predicted"/>
<protein>
    <submittedName>
        <fullName evidence="3">Uncharacterized protein</fullName>
    </submittedName>
</protein>